<name>A0AAV0GSZ8_9ROSI</name>
<reference evidence="2" key="1">
    <citation type="submission" date="2022-08" db="EMBL/GenBank/DDBJ databases">
        <authorList>
            <person name="Gutierrez-Valencia J."/>
        </authorList>
    </citation>
    <scope>NUCLEOTIDE SEQUENCE</scope>
</reference>
<dbReference type="Proteomes" id="UP001154282">
    <property type="component" value="Unassembled WGS sequence"/>
</dbReference>
<keyword evidence="3" id="KW-1185">Reference proteome</keyword>
<proteinExistence type="predicted"/>
<protein>
    <submittedName>
        <fullName evidence="2">Uncharacterized protein</fullName>
    </submittedName>
</protein>
<evidence type="ECO:0000313" key="3">
    <source>
        <dbReference type="Proteomes" id="UP001154282"/>
    </source>
</evidence>
<comment type="caution">
    <text evidence="2">The sequence shown here is derived from an EMBL/GenBank/DDBJ whole genome shotgun (WGS) entry which is preliminary data.</text>
</comment>
<dbReference type="EMBL" id="CAMGYJ010000002">
    <property type="protein sequence ID" value="CAI0376097.1"/>
    <property type="molecule type" value="Genomic_DNA"/>
</dbReference>
<organism evidence="2 3">
    <name type="scientific">Linum tenue</name>
    <dbReference type="NCBI Taxonomy" id="586396"/>
    <lineage>
        <taxon>Eukaryota</taxon>
        <taxon>Viridiplantae</taxon>
        <taxon>Streptophyta</taxon>
        <taxon>Embryophyta</taxon>
        <taxon>Tracheophyta</taxon>
        <taxon>Spermatophyta</taxon>
        <taxon>Magnoliopsida</taxon>
        <taxon>eudicotyledons</taxon>
        <taxon>Gunneridae</taxon>
        <taxon>Pentapetalae</taxon>
        <taxon>rosids</taxon>
        <taxon>fabids</taxon>
        <taxon>Malpighiales</taxon>
        <taxon>Linaceae</taxon>
        <taxon>Linum</taxon>
    </lineage>
</organism>
<feature type="transmembrane region" description="Helical" evidence="1">
    <location>
        <begin position="21"/>
        <end position="39"/>
    </location>
</feature>
<keyword evidence="1" id="KW-0472">Membrane</keyword>
<evidence type="ECO:0000313" key="2">
    <source>
        <dbReference type="EMBL" id="CAI0376097.1"/>
    </source>
</evidence>
<accession>A0AAV0GSZ8</accession>
<keyword evidence="1" id="KW-0812">Transmembrane</keyword>
<keyword evidence="1" id="KW-1133">Transmembrane helix</keyword>
<dbReference type="AlphaFoldDB" id="A0AAV0GSZ8"/>
<evidence type="ECO:0000256" key="1">
    <source>
        <dbReference type="SAM" id="Phobius"/>
    </source>
</evidence>
<sequence>MEAGTVARQLPWAPSLDEHEVLFVIVNLTGWGLAIYGGCKFFTGGKKDKNDEKVGEPALMWRTSTPVRYRTNGRKNGYHSLKFPVFVLHLSFQGRFKVACDSGTA</sequence>
<gene>
    <name evidence="2" type="ORF">LITE_LOCUS858</name>
</gene>